<dbReference type="PANTHER" id="PTHR21299:SF2">
    <property type="entry name" value="CYTIDYLATE KINASE"/>
    <property type="match status" value="1"/>
</dbReference>
<feature type="domain" description="Cytidylate kinase" evidence="10">
    <location>
        <begin position="3"/>
        <end position="215"/>
    </location>
</feature>
<evidence type="ECO:0000256" key="1">
    <source>
        <dbReference type="ARBA" id="ARBA00009427"/>
    </source>
</evidence>
<dbReference type="InterPro" id="IPR027417">
    <property type="entry name" value="P-loop_NTPase"/>
</dbReference>
<evidence type="ECO:0000256" key="3">
    <source>
        <dbReference type="ARBA" id="ARBA00022679"/>
    </source>
</evidence>
<dbReference type="EMBL" id="AMQX01000002">
    <property type="protein sequence ID" value="EKS52947.1"/>
    <property type="molecule type" value="Genomic_DNA"/>
</dbReference>
<proteinExistence type="inferred from homology"/>
<dbReference type="Gene3D" id="3.40.50.300">
    <property type="entry name" value="P-loop containing nucleotide triphosphate hydrolases"/>
    <property type="match status" value="1"/>
</dbReference>
<dbReference type="GO" id="GO:0005829">
    <property type="term" value="C:cytosol"/>
    <property type="evidence" value="ECO:0007669"/>
    <property type="project" value="TreeGrafter"/>
</dbReference>
<keyword evidence="2 9" id="KW-0963">Cytoplasm</keyword>
<dbReference type="GO" id="GO:0015949">
    <property type="term" value="P:nucleobase-containing small molecule interconversion"/>
    <property type="evidence" value="ECO:0007669"/>
    <property type="project" value="TreeGrafter"/>
</dbReference>
<comment type="catalytic activity">
    <reaction evidence="8 9">
        <text>CMP + ATP = CDP + ADP</text>
        <dbReference type="Rhea" id="RHEA:11600"/>
        <dbReference type="ChEBI" id="CHEBI:30616"/>
        <dbReference type="ChEBI" id="CHEBI:58069"/>
        <dbReference type="ChEBI" id="CHEBI:60377"/>
        <dbReference type="ChEBI" id="CHEBI:456216"/>
        <dbReference type="EC" id="2.7.4.25"/>
    </reaction>
</comment>
<dbReference type="CDD" id="cd02020">
    <property type="entry name" value="CMPK"/>
    <property type="match status" value="1"/>
</dbReference>
<dbReference type="NCBIfam" id="TIGR00017">
    <property type="entry name" value="cmk"/>
    <property type="match status" value="1"/>
</dbReference>
<accession>A0AB33XX41</accession>
<evidence type="ECO:0000256" key="4">
    <source>
        <dbReference type="ARBA" id="ARBA00022741"/>
    </source>
</evidence>
<evidence type="ECO:0000313" key="11">
    <source>
        <dbReference type="EMBL" id="EKS52947.1"/>
    </source>
</evidence>
<dbReference type="RefSeq" id="WP_005715647.1">
    <property type="nucleotide sequence ID" value="NZ_AMQX01000002.1"/>
</dbReference>
<reference evidence="11 12" key="1">
    <citation type="journal article" date="2013" name="Genome Announc.">
        <title>Draft Genome Sequence of Staphylococcus simulans UMC-CNS-990, Isolated from a Case of Chronic Bovine Mastitis.</title>
        <authorList>
            <person name="Calcutt M.J."/>
            <person name="Foecking M.F."/>
            <person name="Hsieh H.Y."/>
            <person name="Perry J."/>
            <person name="Stewart G.C."/>
            <person name="Middleton J.R."/>
        </authorList>
    </citation>
    <scope>NUCLEOTIDE SEQUENCE [LARGE SCALE GENOMIC DNA]</scope>
    <source>
        <strain evidence="11 12">LRHMDP3</strain>
    </source>
</reference>
<keyword evidence="5 9" id="KW-0418">Kinase</keyword>
<evidence type="ECO:0000256" key="8">
    <source>
        <dbReference type="ARBA" id="ARBA00048478"/>
    </source>
</evidence>
<evidence type="ECO:0000256" key="7">
    <source>
        <dbReference type="ARBA" id="ARBA00047615"/>
    </source>
</evidence>
<name>A0AB33XX41_LACRH</name>
<comment type="caution">
    <text evidence="11">The sequence shown here is derived from an EMBL/GenBank/DDBJ whole genome shotgun (WGS) entry which is preliminary data.</text>
</comment>
<protein>
    <recommendedName>
        <fullName evidence="9">Cytidylate kinase</fullName>
        <shortName evidence="9">CK</shortName>
        <ecNumber evidence="9">2.7.4.25</ecNumber>
    </recommendedName>
    <alternativeName>
        <fullName evidence="9">Cytidine monophosphate kinase</fullName>
        <shortName evidence="9">CMP kinase</shortName>
    </alternativeName>
</protein>
<comment type="catalytic activity">
    <reaction evidence="7 9">
        <text>dCMP + ATP = dCDP + ADP</text>
        <dbReference type="Rhea" id="RHEA:25094"/>
        <dbReference type="ChEBI" id="CHEBI:30616"/>
        <dbReference type="ChEBI" id="CHEBI:57566"/>
        <dbReference type="ChEBI" id="CHEBI:58593"/>
        <dbReference type="ChEBI" id="CHEBI:456216"/>
        <dbReference type="EC" id="2.7.4.25"/>
    </reaction>
</comment>
<dbReference type="SUPFAM" id="SSF52540">
    <property type="entry name" value="P-loop containing nucleoside triphosphate hydrolases"/>
    <property type="match status" value="1"/>
</dbReference>
<dbReference type="FunFam" id="3.40.50.300:FF:000484">
    <property type="entry name" value="Cytidylate kinase"/>
    <property type="match status" value="1"/>
</dbReference>
<dbReference type="PANTHER" id="PTHR21299">
    <property type="entry name" value="CYTIDYLATE KINASE/PANTOATE-BETA-ALANINE LIGASE"/>
    <property type="match status" value="1"/>
</dbReference>
<dbReference type="HAMAP" id="MF_00238">
    <property type="entry name" value="Cytidyl_kinase_type1"/>
    <property type="match status" value="1"/>
</dbReference>
<gene>
    <name evidence="9" type="primary">cmk</name>
    <name evidence="11" type="ORF">LRHMDP3_325</name>
</gene>
<dbReference type="EC" id="2.7.4.25" evidence="9"/>
<evidence type="ECO:0000259" key="10">
    <source>
        <dbReference type="Pfam" id="PF02224"/>
    </source>
</evidence>
<comment type="similarity">
    <text evidence="1 9">Belongs to the cytidylate kinase family. Type 1 subfamily.</text>
</comment>
<keyword evidence="4 9" id="KW-0547">Nucleotide-binding</keyword>
<dbReference type="GO" id="GO:0005524">
    <property type="term" value="F:ATP binding"/>
    <property type="evidence" value="ECO:0007669"/>
    <property type="project" value="UniProtKB-UniRule"/>
</dbReference>
<evidence type="ECO:0000256" key="9">
    <source>
        <dbReference type="HAMAP-Rule" id="MF_00238"/>
    </source>
</evidence>
<dbReference type="GO" id="GO:0036431">
    <property type="term" value="F:dCMP kinase activity"/>
    <property type="evidence" value="ECO:0007669"/>
    <property type="project" value="InterPro"/>
</dbReference>
<dbReference type="Proteomes" id="UP000009352">
    <property type="component" value="Unassembled WGS sequence"/>
</dbReference>
<dbReference type="InterPro" id="IPR011994">
    <property type="entry name" value="Cytidylate_kinase_dom"/>
</dbReference>
<evidence type="ECO:0000313" key="12">
    <source>
        <dbReference type="Proteomes" id="UP000009352"/>
    </source>
</evidence>
<comment type="subcellular location">
    <subcellularLocation>
        <location evidence="9">Cytoplasm</location>
    </subcellularLocation>
</comment>
<evidence type="ECO:0000256" key="2">
    <source>
        <dbReference type="ARBA" id="ARBA00022490"/>
    </source>
</evidence>
<sequence length="222" mass="24628">MQIAIDGPASAGKSTIAKLVAKKLGYIYCDTGAMYRTVTYMALKDRLPLDDETTILQHLSQLQIRFAPGDPEQRVFMNDEDVTLAIREPDVTNNVSQVAALPGVRTELVERQRDIAAKHDIVMDGRDIGTTVLPHAALKIFMVASVSERANRRYKENVQKGIKTPLTTLEAEIAERDRKDSQRKVSPLRQAADAIRIDTTSMTIEEVVAKILALVAEKKQAD</sequence>
<dbReference type="GO" id="GO:0006220">
    <property type="term" value="P:pyrimidine nucleotide metabolic process"/>
    <property type="evidence" value="ECO:0007669"/>
    <property type="project" value="UniProtKB-UniRule"/>
</dbReference>
<keyword evidence="6 9" id="KW-0067">ATP-binding</keyword>
<dbReference type="AlphaFoldDB" id="A0AB33XX41"/>
<keyword evidence="3 9" id="KW-0808">Transferase</keyword>
<dbReference type="Pfam" id="PF02224">
    <property type="entry name" value="Cytidylate_kin"/>
    <property type="match status" value="1"/>
</dbReference>
<evidence type="ECO:0000256" key="6">
    <source>
        <dbReference type="ARBA" id="ARBA00022840"/>
    </source>
</evidence>
<dbReference type="InterPro" id="IPR003136">
    <property type="entry name" value="Cytidylate_kin"/>
</dbReference>
<organism evidence="11 12">
    <name type="scientific">Lacticaseibacillus rhamnosus LRHMDP3</name>
    <dbReference type="NCBI Taxonomy" id="1203259"/>
    <lineage>
        <taxon>Bacteria</taxon>
        <taxon>Bacillati</taxon>
        <taxon>Bacillota</taxon>
        <taxon>Bacilli</taxon>
        <taxon>Lactobacillales</taxon>
        <taxon>Lactobacillaceae</taxon>
        <taxon>Lacticaseibacillus</taxon>
    </lineage>
</organism>
<feature type="binding site" evidence="9">
    <location>
        <begin position="7"/>
        <end position="15"/>
    </location>
    <ligand>
        <name>ATP</name>
        <dbReference type="ChEBI" id="CHEBI:30616"/>
    </ligand>
</feature>
<evidence type="ECO:0000256" key="5">
    <source>
        <dbReference type="ARBA" id="ARBA00022777"/>
    </source>
</evidence>